<sequence length="74" mass="7853">PPSRTAPEGTEQLPAEVEVVAVPEEARPGAHSWQPYVTGTVSEVRLPCRHSEIAQPANLGLAWDGIAAWLAARG</sequence>
<name>A0ABS0GZ80_9ACTN</name>
<evidence type="ECO:0000313" key="2">
    <source>
        <dbReference type="Proteomes" id="UP000638560"/>
    </source>
</evidence>
<organism evidence="1 2">
    <name type="scientific">Plantactinospora alkalitolerans</name>
    <dbReference type="NCBI Taxonomy" id="2789879"/>
    <lineage>
        <taxon>Bacteria</taxon>
        <taxon>Bacillati</taxon>
        <taxon>Actinomycetota</taxon>
        <taxon>Actinomycetes</taxon>
        <taxon>Micromonosporales</taxon>
        <taxon>Micromonosporaceae</taxon>
        <taxon>Plantactinospora</taxon>
    </lineage>
</organism>
<gene>
    <name evidence="1" type="ORF">I0C86_21505</name>
</gene>
<keyword evidence="2" id="KW-1185">Reference proteome</keyword>
<evidence type="ECO:0000313" key="1">
    <source>
        <dbReference type="EMBL" id="MBF9131518.1"/>
    </source>
</evidence>
<dbReference type="RefSeq" id="WP_196203057.1">
    <property type="nucleotide sequence ID" value="NZ_JADPUN010000199.1"/>
</dbReference>
<dbReference type="Proteomes" id="UP000638560">
    <property type="component" value="Unassembled WGS sequence"/>
</dbReference>
<reference evidence="1 2" key="1">
    <citation type="submission" date="2020-11" db="EMBL/GenBank/DDBJ databases">
        <title>A novel isolate from a Black sea contaminated sediment with potential to produce alkanes: Plantactinospora alkalitolerans sp. nov.</title>
        <authorList>
            <person name="Carro L."/>
            <person name="Veyisoglu A."/>
            <person name="Guven K."/>
            <person name="Schumann P."/>
            <person name="Klenk H.-P."/>
            <person name="Sahin N."/>
        </authorList>
    </citation>
    <scope>NUCLEOTIDE SEQUENCE [LARGE SCALE GENOMIC DNA]</scope>
    <source>
        <strain evidence="1 2">S1510</strain>
    </source>
</reference>
<proteinExistence type="predicted"/>
<feature type="non-terminal residue" evidence="1">
    <location>
        <position position="1"/>
    </location>
</feature>
<accession>A0ABS0GZ80</accession>
<comment type="caution">
    <text evidence="1">The sequence shown here is derived from an EMBL/GenBank/DDBJ whole genome shotgun (WGS) entry which is preliminary data.</text>
</comment>
<dbReference type="EMBL" id="JADPUN010000199">
    <property type="protein sequence ID" value="MBF9131518.1"/>
    <property type="molecule type" value="Genomic_DNA"/>
</dbReference>
<protein>
    <submittedName>
        <fullName evidence="1">Uncharacterized protein</fullName>
    </submittedName>
</protein>